<dbReference type="Proteomes" id="UP000196151">
    <property type="component" value="Chromosome"/>
</dbReference>
<organism evidence="2 3">
    <name type="scientific">Candidatus Enterococcus dunnyi</name>
    <dbReference type="NCBI Taxonomy" id="1834192"/>
    <lineage>
        <taxon>Bacteria</taxon>
        <taxon>Bacillati</taxon>
        <taxon>Bacillota</taxon>
        <taxon>Bacilli</taxon>
        <taxon>Lactobacillales</taxon>
        <taxon>Enterococcaceae</taxon>
        <taxon>Enterococcus</taxon>
    </lineage>
</organism>
<dbReference type="Pfam" id="PF05656">
    <property type="entry name" value="DUF805"/>
    <property type="match status" value="1"/>
</dbReference>
<feature type="transmembrane region" description="Helical" evidence="1">
    <location>
        <begin position="70"/>
        <end position="91"/>
    </location>
</feature>
<reference evidence="2" key="1">
    <citation type="submission" date="2017-05" db="EMBL/GenBank/DDBJ databases">
        <authorList>
            <consortium name="The Broad Institute Genomics Platform"/>
            <consortium name="The Broad Institute Genomic Center for Infectious Diseases"/>
            <person name="Earl A."/>
            <person name="Manson A."/>
            <person name="Schwartman J."/>
            <person name="Gilmore M."/>
            <person name="Abouelleil A."/>
            <person name="Cao P."/>
            <person name="Chapman S."/>
            <person name="Cusick C."/>
            <person name="Shea T."/>
            <person name="Young S."/>
            <person name="Neafsey D."/>
            <person name="Nusbaum C."/>
            <person name="Birren B."/>
        </authorList>
    </citation>
    <scope>NUCLEOTIDE SEQUENCE</scope>
    <source>
        <strain evidence="2">9D6_DIV0238</strain>
    </source>
</reference>
<dbReference type="RefSeq" id="WP_207114634.1">
    <property type="nucleotide sequence ID" value="NZ_CP147246.1"/>
</dbReference>
<evidence type="ECO:0000313" key="2">
    <source>
        <dbReference type="EMBL" id="WYJ95322.1"/>
    </source>
</evidence>
<keyword evidence="1" id="KW-0472">Membrane</keyword>
<evidence type="ECO:0000256" key="1">
    <source>
        <dbReference type="SAM" id="Phobius"/>
    </source>
</evidence>
<sequence>MKTIEETGKVSFPQAVKDFWKGYADFRGRSTRAGFWWANLCIAIIYVVLFIIISTNSASRSYYESSVSPVLLFIIVIFSLALVVPMLALTVRRLRDVGLKSKAILALMVLYYGLYLTFVLSFYSSFLSSITSMLYQYSDSYSAPTIMSSSSPLFIFLFMTLATFVSVCPFLPTNMLATKSNNPILKSIFSSTYENITE</sequence>
<feature type="transmembrane region" description="Helical" evidence="1">
    <location>
        <begin position="36"/>
        <end position="58"/>
    </location>
</feature>
<dbReference type="EMBL" id="CP147246">
    <property type="protein sequence ID" value="WYJ95322.1"/>
    <property type="molecule type" value="Genomic_DNA"/>
</dbReference>
<gene>
    <name evidence="2" type="ORF">A5889_002870</name>
</gene>
<reference evidence="2" key="2">
    <citation type="submission" date="2024-03" db="EMBL/GenBank/DDBJ databases">
        <title>The Genome Sequence of Enterococcus sp. DIV0238c.</title>
        <authorList>
            <consortium name="The Broad Institute Genomics Platform"/>
            <consortium name="The Broad Institute Microbial Omics Core"/>
            <consortium name="The Broad Institute Genomic Center for Infectious Diseases"/>
            <person name="Earl A."/>
            <person name="Manson A."/>
            <person name="Gilmore M."/>
            <person name="Schwartman J."/>
            <person name="Shea T."/>
            <person name="Abouelleil A."/>
            <person name="Cao P."/>
            <person name="Chapman S."/>
            <person name="Cusick C."/>
            <person name="Young S."/>
            <person name="Neafsey D."/>
            <person name="Nusbaum C."/>
            <person name="Birren B."/>
        </authorList>
    </citation>
    <scope>NUCLEOTIDE SEQUENCE</scope>
    <source>
        <strain evidence="2">9D6_DIV0238</strain>
    </source>
</reference>
<proteinExistence type="predicted"/>
<evidence type="ECO:0008006" key="4">
    <source>
        <dbReference type="Google" id="ProtNLM"/>
    </source>
</evidence>
<keyword evidence="3" id="KW-1185">Reference proteome</keyword>
<accession>A0AAQ3Y5L8</accession>
<evidence type="ECO:0000313" key="3">
    <source>
        <dbReference type="Proteomes" id="UP000196151"/>
    </source>
</evidence>
<keyword evidence="1" id="KW-1133">Transmembrane helix</keyword>
<feature type="transmembrane region" description="Helical" evidence="1">
    <location>
        <begin position="146"/>
        <end position="171"/>
    </location>
</feature>
<dbReference type="InterPro" id="IPR008523">
    <property type="entry name" value="DUF805"/>
</dbReference>
<dbReference type="AlphaFoldDB" id="A0AAQ3Y5L8"/>
<name>A0AAQ3Y5L8_9ENTE</name>
<protein>
    <recommendedName>
        <fullName evidence="4">DUF805 domain-containing protein</fullName>
    </recommendedName>
</protein>
<dbReference type="GO" id="GO:0016020">
    <property type="term" value="C:membrane"/>
    <property type="evidence" value="ECO:0007669"/>
    <property type="project" value="InterPro"/>
</dbReference>
<keyword evidence="1" id="KW-0812">Transmembrane</keyword>
<feature type="transmembrane region" description="Helical" evidence="1">
    <location>
        <begin position="103"/>
        <end position="126"/>
    </location>
</feature>